<dbReference type="Pfam" id="PF02016">
    <property type="entry name" value="Peptidase_S66"/>
    <property type="match status" value="1"/>
</dbReference>
<dbReference type="SUPFAM" id="SSF141986">
    <property type="entry name" value="LD-carboxypeptidase A C-terminal domain-like"/>
    <property type="match status" value="1"/>
</dbReference>
<keyword evidence="5" id="KW-0720">Serine protease</keyword>
<evidence type="ECO:0000259" key="7">
    <source>
        <dbReference type="Pfam" id="PF02016"/>
    </source>
</evidence>
<dbReference type="InterPro" id="IPR027478">
    <property type="entry name" value="LdcA_N"/>
</dbReference>
<accession>A0A9X1KV78</accession>
<reference evidence="9" key="1">
    <citation type="submission" date="2021-09" db="EMBL/GenBank/DDBJ databases">
        <title>Fulvivirga sp. isolated from coastal sediment.</title>
        <authorList>
            <person name="Yu H."/>
        </authorList>
    </citation>
    <scope>NUCLEOTIDE SEQUENCE</scope>
    <source>
        <strain evidence="9">1062</strain>
    </source>
</reference>
<evidence type="ECO:0000256" key="2">
    <source>
        <dbReference type="ARBA" id="ARBA00022645"/>
    </source>
</evidence>
<dbReference type="RefSeq" id="WP_225697512.1">
    <property type="nucleotide sequence ID" value="NZ_JAIXNE010000001.1"/>
</dbReference>
<dbReference type="InterPro" id="IPR027461">
    <property type="entry name" value="Carboxypeptidase_A_C_sf"/>
</dbReference>
<dbReference type="InterPro" id="IPR040921">
    <property type="entry name" value="Peptidase_S66C"/>
</dbReference>
<feature type="domain" description="LD-carboxypeptidase N-terminal" evidence="7">
    <location>
        <begin position="14"/>
        <end position="129"/>
    </location>
</feature>
<dbReference type="InterPro" id="IPR040449">
    <property type="entry name" value="Peptidase_S66_N"/>
</dbReference>
<dbReference type="InterPro" id="IPR029062">
    <property type="entry name" value="Class_I_gatase-like"/>
</dbReference>
<dbReference type="GO" id="GO:0008236">
    <property type="term" value="F:serine-type peptidase activity"/>
    <property type="evidence" value="ECO:0007669"/>
    <property type="project" value="UniProtKB-KW"/>
</dbReference>
<dbReference type="EMBL" id="JAIXNE010000001">
    <property type="protein sequence ID" value="MCA6074418.1"/>
    <property type="molecule type" value="Genomic_DNA"/>
</dbReference>
<keyword evidence="2" id="KW-0121">Carboxypeptidase</keyword>
<evidence type="ECO:0000259" key="8">
    <source>
        <dbReference type="Pfam" id="PF17676"/>
    </source>
</evidence>
<feature type="domain" description="LD-carboxypeptidase C-terminal" evidence="8">
    <location>
        <begin position="173"/>
        <end position="287"/>
    </location>
</feature>
<evidence type="ECO:0000256" key="5">
    <source>
        <dbReference type="ARBA" id="ARBA00022825"/>
    </source>
</evidence>
<dbReference type="SUPFAM" id="SSF52317">
    <property type="entry name" value="Class I glutamine amidotransferase-like"/>
    <property type="match status" value="1"/>
</dbReference>
<dbReference type="InterPro" id="IPR003507">
    <property type="entry name" value="S66_fam"/>
</dbReference>
<keyword evidence="10" id="KW-1185">Reference proteome</keyword>
<gene>
    <name evidence="9" type="ORF">LDX50_06035</name>
</gene>
<keyword evidence="4" id="KW-0378">Hydrolase</keyword>
<dbReference type="Gene3D" id="3.40.50.10740">
    <property type="entry name" value="Class I glutamine amidotransferase-like"/>
    <property type="match status" value="1"/>
</dbReference>
<evidence type="ECO:0000256" key="1">
    <source>
        <dbReference type="ARBA" id="ARBA00010233"/>
    </source>
</evidence>
<comment type="similarity">
    <text evidence="1">Belongs to the peptidase S66 family.</text>
</comment>
<evidence type="ECO:0000256" key="3">
    <source>
        <dbReference type="ARBA" id="ARBA00022670"/>
    </source>
</evidence>
<dbReference type="Proteomes" id="UP001139409">
    <property type="component" value="Unassembled WGS sequence"/>
</dbReference>
<comment type="caution">
    <text evidence="9">The sequence shown here is derived from an EMBL/GenBank/DDBJ whole genome shotgun (WGS) entry which is preliminary data.</text>
</comment>
<evidence type="ECO:0000313" key="10">
    <source>
        <dbReference type="Proteomes" id="UP001139409"/>
    </source>
</evidence>
<feature type="active site" description="Nucleophile" evidence="6">
    <location>
        <position position="110"/>
    </location>
</feature>
<dbReference type="GO" id="GO:0006508">
    <property type="term" value="P:proteolysis"/>
    <property type="evidence" value="ECO:0007669"/>
    <property type="project" value="UniProtKB-KW"/>
</dbReference>
<keyword evidence="3" id="KW-0645">Protease</keyword>
<evidence type="ECO:0000256" key="6">
    <source>
        <dbReference type="PIRSR" id="PIRSR028757-1"/>
    </source>
</evidence>
<dbReference type="PIRSF" id="PIRSF028757">
    <property type="entry name" value="LD-carboxypeptidase"/>
    <property type="match status" value="1"/>
</dbReference>
<dbReference type="PANTHER" id="PTHR30237">
    <property type="entry name" value="MURAMOYLTETRAPEPTIDE CARBOXYPEPTIDASE"/>
    <property type="match status" value="1"/>
</dbReference>
<sequence length="307" mass="34494">MTLYPPLLKEGDEIMVISPSRKIFSEQMEASWEIFRSWGLDAREGISLWAEDGYFAGTDEQRLEEWRQALADPAVKAIFCARGGYGLTRIIDQVELDILHKHPKWIIGFSDITAVHLALDHANVASIHGLMPAQYGYDNVGESLRSLHQFLFSGKLHYKIPSVPGNRPGRVTATVIGGNLSLLAESLGTKSEIHTDGRILFIEEIDEYLYKIDRMMNQLRRAGKFDRLKGVIVGQFSDMKDTQIPFGKSVEDILMSYFHGDFPVALNFPIGHENLNLALPFGLPLTLDITDQMSVLTLDNQSHLHQG</sequence>
<organism evidence="9 10">
    <name type="scientific">Fulvivirga sedimenti</name>
    <dbReference type="NCBI Taxonomy" id="2879465"/>
    <lineage>
        <taxon>Bacteria</taxon>
        <taxon>Pseudomonadati</taxon>
        <taxon>Bacteroidota</taxon>
        <taxon>Cytophagia</taxon>
        <taxon>Cytophagales</taxon>
        <taxon>Fulvivirgaceae</taxon>
        <taxon>Fulvivirga</taxon>
    </lineage>
</organism>
<feature type="active site" description="Charge relay system" evidence="6">
    <location>
        <position position="203"/>
    </location>
</feature>
<protein>
    <submittedName>
        <fullName evidence="9">LD-carboxypeptidase</fullName>
    </submittedName>
</protein>
<dbReference type="Gene3D" id="3.50.30.60">
    <property type="entry name" value="LD-carboxypeptidase A C-terminal domain-like"/>
    <property type="match status" value="1"/>
</dbReference>
<proteinExistence type="inferred from homology"/>
<dbReference type="CDD" id="cd07025">
    <property type="entry name" value="Peptidase_S66"/>
    <property type="match status" value="1"/>
</dbReference>
<evidence type="ECO:0000256" key="4">
    <source>
        <dbReference type="ARBA" id="ARBA00022801"/>
    </source>
</evidence>
<dbReference type="Pfam" id="PF17676">
    <property type="entry name" value="Peptidase_S66C"/>
    <property type="match status" value="1"/>
</dbReference>
<evidence type="ECO:0000313" key="9">
    <source>
        <dbReference type="EMBL" id="MCA6074418.1"/>
    </source>
</evidence>
<dbReference type="PANTHER" id="PTHR30237:SF2">
    <property type="entry name" value="MUREIN TETRAPEPTIDE CARBOXYPEPTIDASE"/>
    <property type="match status" value="1"/>
</dbReference>
<dbReference type="AlphaFoldDB" id="A0A9X1KV78"/>
<feature type="active site" description="Charge relay system" evidence="6">
    <location>
        <position position="272"/>
    </location>
</feature>
<name>A0A9X1KV78_9BACT</name>
<dbReference type="GO" id="GO:0004180">
    <property type="term" value="F:carboxypeptidase activity"/>
    <property type="evidence" value="ECO:0007669"/>
    <property type="project" value="UniProtKB-KW"/>
</dbReference>